<organism evidence="2 3">
    <name type="scientific">Ditylenchus dipsaci</name>
    <dbReference type="NCBI Taxonomy" id="166011"/>
    <lineage>
        <taxon>Eukaryota</taxon>
        <taxon>Metazoa</taxon>
        <taxon>Ecdysozoa</taxon>
        <taxon>Nematoda</taxon>
        <taxon>Chromadorea</taxon>
        <taxon>Rhabditida</taxon>
        <taxon>Tylenchina</taxon>
        <taxon>Tylenchomorpha</taxon>
        <taxon>Sphaerularioidea</taxon>
        <taxon>Anguinidae</taxon>
        <taxon>Anguininae</taxon>
        <taxon>Ditylenchus</taxon>
    </lineage>
</organism>
<sequence length="82" mass="9365">MSDKIEQNDSDSESNSESQEESQESKSSRKRKAYSIEKKLEAVDYANKTAVKQERAPLLLCIPQLPHQTPTKNYEQQTGNHL</sequence>
<feature type="region of interest" description="Disordered" evidence="1">
    <location>
        <begin position="1"/>
        <end position="37"/>
    </location>
</feature>
<reference evidence="3" key="1">
    <citation type="submission" date="2022-11" db="UniProtKB">
        <authorList>
            <consortium name="WormBaseParasite"/>
        </authorList>
    </citation>
    <scope>IDENTIFICATION</scope>
</reference>
<dbReference type="AlphaFoldDB" id="A0A915E1J7"/>
<evidence type="ECO:0000313" key="2">
    <source>
        <dbReference type="Proteomes" id="UP000887574"/>
    </source>
</evidence>
<protein>
    <submittedName>
        <fullName evidence="3">Uncharacterized protein</fullName>
    </submittedName>
</protein>
<feature type="compositionally biased region" description="Acidic residues" evidence="1">
    <location>
        <begin position="8"/>
        <end position="22"/>
    </location>
</feature>
<evidence type="ECO:0000256" key="1">
    <source>
        <dbReference type="SAM" id="MobiDB-lite"/>
    </source>
</evidence>
<keyword evidence="2" id="KW-1185">Reference proteome</keyword>
<name>A0A915E1J7_9BILA</name>
<dbReference type="WBParaSite" id="jg25210">
    <property type="protein sequence ID" value="jg25210"/>
    <property type="gene ID" value="jg25210"/>
</dbReference>
<evidence type="ECO:0000313" key="3">
    <source>
        <dbReference type="WBParaSite" id="jg25210"/>
    </source>
</evidence>
<proteinExistence type="predicted"/>
<accession>A0A915E1J7</accession>
<dbReference type="Proteomes" id="UP000887574">
    <property type="component" value="Unplaced"/>
</dbReference>